<keyword evidence="6" id="KW-1185">Reference proteome</keyword>
<dbReference type="GO" id="GO:0004016">
    <property type="term" value="F:adenylate cyclase activity"/>
    <property type="evidence" value="ECO:0007669"/>
    <property type="project" value="TreeGrafter"/>
</dbReference>
<dbReference type="GO" id="GO:0005737">
    <property type="term" value="C:cytoplasm"/>
    <property type="evidence" value="ECO:0007669"/>
    <property type="project" value="TreeGrafter"/>
</dbReference>
<dbReference type="SUPFAM" id="SSF52540">
    <property type="entry name" value="P-loop containing nucleoside triphosphate hydrolases"/>
    <property type="match status" value="1"/>
</dbReference>
<evidence type="ECO:0000256" key="1">
    <source>
        <dbReference type="ARBA" id="ARBA00022741"/>
    </source>
</evidence>
<organism evidence="5 6">
    <name type="scientific">Embleya scabrispora</name>
    <dbReference type="NCBI Taxonomy" id="159449"/>
    <lineage>
        <taxon>Bacteria</taxon>
        <taxon>Bacillati</taxon>
        <taxon>Actinomycetota</taxon>
        <taxon>Actinomycetes</taxon>
        <taxon>Kitasatosporales</taxon>
        <taxon>Streptomycetaceae</taxon>
        <taxon>Embleya</taxon>
    </lineage>
</organism>
<dbReference type="EMBL" id="MWQN01000001">
    <property type="protein sequence ID" value="OPC83577.1"/>
    <property type="molecule type" value="Genomic_DNA"/>
</dbReference>
<evidence type="ECO:0000259" key="4">
    <source>
        <dbReference type="Pfam" id="PF13191"/>
    </source>
</evidence>
<dbReference type="Gene3D" id="1.25.40.10">
    <property type="entry name" value="Tetratricopeptide repeat domain"/>
    <property type="match status" value="1"/>
</dbReference>
<dbReference type="InterPro" id="IPR011990">
    <property type="entry name" value="TPR-like_helical_dom_sf"/>
</dbReference>
<comment type="caution">
    <text evidence="5">The sequence shown here is derived from an EMBL/GenBank/DDBJ whole genome shotgun (WGS) entry which is preliminary data.</text>
</comment>
<dbReference type="Proteomes" id="UP000190037">
    <property type="component" value="Unassembled WGS sequence"/>
</dbReference>
<dbReference type="STRING" id="159449.B4N89_23895"/>
<dbReference type="InterPro" id="IPR041664">
    <property type="entry name" value="AAA_16"/>
</dbReference>
<dbReference type="PANTHER" id="PTHR16305:SF35">
    <property type="entry name" value="TRANSCRIPTIONAL ACTIVATOR DOMAIN"/>
    <property type="match status" value="1"/>
</dbReference>
<gene>
    <name evidence="5" type="ORF">B4N89_23895</name>
</gene>
<proteinExistence type="predicted"/>
<dbReference type="InterPro" id="IPR027417">
    <property type="entry name" value="P-loop_NTPase"/>
</dbReference>
<evidence type="ECO:0000313" key="5">
    <source>
        <dbReference type="EMBL" id="OPC83577.1"/>
    </source>
</evidence>
<sequence>MTAGRTAARPEGTGREHTPDPASAPEPTPLVERDLLQRELRENMAVVRRTGSGRVAVVQGVAGMGKSAVLEWAEATARTEGFETLAVTGYDLEKVRVYGLVKRLFVKIHRLDDAGRRQRLGEWYGVLAPILGTQPRQPEAPPDPENVRAGLDAVMRSHLPAHGGPLLLVVNDVHWADSSSLDWLARFALQVVELPILLVISYRPDEIEEPLRPALRALNKVAATEFGKLAPLTVDGVASVIRRRFADRHVDDEFVRHCHRYVNGLPQTLRELLRYVEETGIPPTAAGIARYGTEMADHAAYAYHKDQFEERFNRLAPAARRVAMAAAILTPHMNVERIATLTGLSPQTVMTAAADLYGQEILTAVDDERSAWGFTHSLVQRAVYSHCFALSERCAMHLRAAHMLREDGFSAQSAATHLLKVFGTIDEWAAETAVSAARECLASGVPEAGVRYLEHALAQLAPKEMHAKIHYNIGRAYFVNNPPASLEPLRRALAACPPGAELRTNIVCELGRSLAFNGQLRKSIELLDEEIKKTPVGRTRHRLYADLFMWAAFWEDDTSFASRAHDLQRLTVRLNTEHATTRTNCSLFALVAWYGVLSGRRLQTTTKFARAALGPEAPNGERAGFSWIEDGWGFEIPMVLILTFIHCDLFKEARALLDKGMAELRDNGRQRSHLSYGHAFQAMLLYRMGRLQEAREQAEIGLDMAMQLGENTPSKWYAAGVLIQTLIAQGDLELAEHTSRRVGFDDAAKADQAARVLPVPAIVLAELRIAQGRHTEVIQPLTDLGEKLRARGMDNPAWCPWGLLLAQALSLEGPLQNQELAKKVAKQAVARADACYAPVAAGQAKRVAAELDDNPNALQALWDAAVALEGVGANYEYAKALLAYGDRLRKDNHKQDAIGELERARQTAMACGAIPVQMRATEMVKALVGSTARPPIDHERAESADWVEEYPGGYSPYGIPHGGNIRPDVDDDRTETWPFRDGATRGSET</sequence>
<evidence type="ECO:0000313" key="6">
    <source>
        <dbReference type="Proteomes" id="UP000190037"/>
    </source>
</evidence>
<evidence type="ECO:0000256" key="2">
    <source>
        <dbReference type="ARBA" id="ARBA00022840"/>
    </source>
</evidence>
<reference evidence="5 6" key="1">
    <citation type="submission" date="2017-03" db="EMBL/GenBank/DDBJ databases">
        <title>Draft genome sequence of Streptomyces scabrisporus NF3, endophyte isolated from Amphipterygium adstringens.</title>
        <authorList>
            <person name="Vazquez M."/>
            <person name="Ceapa C.D."/>
            <person name="Rodriguez Luna D."/>
            <person name="Sanchez Esquivel S."/>
        </authorList>
    </citation>
    <scope>NUCLEOTIDE SEQUENCE [LARGE SCALE GENOMIC DNA]</scope>
    <source>
        <strain evidence="5 6">NF3</strain>
    </source>
</reference>
<keyword evidence="2" id="KW-0067">ATP-binding</keyword>
<evidence type="ECO:0000256" key="3">
    <source>
        <dbReference type="SAM" id="MobiDB-lite"/>
    </source>
</evidence>
<dbReference type="Pfam" id="PF13191">
    <property type="entry name" value="AAA_16"/>
    <property type="match status" value="1"/>
</dbReference>
<dbReference type="GO" id="GO:0005524">
    <property type="term" value="F:ATP binding"/>
    <property type="evidence" value="ECO:0007669"/>
    <property type="project" value="UniProtKB-KW"/>
</dbReference>
<dbReference type="AlphaFoldDB" id="A0A1T3P3A5"/>
<accession>A0A1T3P3A5</accession>
<keyword evidence="1" id="KW-0547">Nucleotide-binding</keyword>
<feature type="domain" description="Orc1-like AAA ATPase" evidence="4">
    <location>
        <begin position="29"/>
        <end position="190"/>
    </location>
</feature>
<feature type="region of interest" description="Disordered" evidence="3">
    <location>
        <begin position="957"/>
        <end position="989"/>
    </location>
</feature>
<dbReference type="PANTHER" id="PTHR16305">
    <property type="entry name" value="TESTICULAR SOLUBLE ADENYLYL CYCLASE"/>
    <property type="match status" value="1"/>
</dbReference>
<feature type="region of interest" description="Disordered" evidence="3">
    <location>
        <begin position="1"/>
        <end position="30"/>
    </location>
</feature>
<dbReference type="RefSeq" id="WP_078977860.1">
    <property type="nucleotide sequence ID" value="NZ_MWQN01000001.1"/>
</dbReference>
<protein>
    <recommendedName>
        <fullName evidence="4">Orc1-like AAA ATPase domain-containing protein</fullName>
    </recommendedName>
</protein>
<name>A0A1T3P3A5_9ACTN</name>